<dbReference type="EMBL" id="BDSA01000001">
    <property type="protein sequence ID" value="GBE59377.1"/>
    <property type="molecule type" value="Genomic_DNA"/>
</dbReference>
<accession>A0A2H6K8Q5</accession>
<evidence type="ECO:0000313" key="4">
    <source>
        <dbReference type="EMBL" id="GBE59377.1"/>
    </source>
</evidence>
<dbReference type="GO" id="GO:0000447">
    <property type="term" value="P:endonucleolytic cleavage in ITS1 to separate SSU-rRNA from 5.8S rRNA and LSU-rRNA from tricistronic rRNA transcript (SSU-rRNA, 5.8S rRNA, LSU-rRNA)"/>
    <property type="evidence" value="ECO:0007669"/>
    <property type="project" value="TreeGrafter"/>
</dbReference>
<evidence type="ECO:0000256" key="3">
    <source>
        <dbReference type="SAM" id="MobiDB-lite"/>
    </source>
</evidence>
<dbReference type="PANTHER" id="PTHR13102">
    <property type="entry name" value="NUCLEOLAR PROTEIN 9"/>
    <property type="match status" value="1"/>
</dbReference>
<feature type="region of interest" description="Disordered" evidence="3">
    <location>
        <begin position="370"/>
        <end position="419"/>
    </location>
</feature>
<reference evidence="4 5" key="1">
    <citation type="journal article" date="2017" name="BMC Genomics">
        <title>Whole-genome assembly of Babesia ovata and comparative genomics between closely related pathogens.</title>
        <authorList>
            <person name="Yamagishi J."/>
            <person name="Asada M."/>
            <person name="Hakimi H."/>
            <person name="Tanaka T.Q."/>
            <person name="Sugimoto C."/>
            <person name="Kawazu S."/>
        </authorList>
    </citation>
    <scope>NUCLEOTIDE SEQUENCE [LARGE SCALE GENOMIC DNA]</scope>
    <source>
        <strain evidence="4 5">Miyake</strain>
    </source>
</reference>
<sequence length="605" mass="68661">MLSFVEVEKYLRSLRECIDKVQEESTASEKYLLAANAFSQIQEHIPTLATHQSLSRYVEKLIAFLAHSLMEDPENELDEKRQLCQSICTHLMMKGDVETLSMDQFGSHVLQSTLQCGTLFEHQGLNLSEPLQYFAATVEDRCLFRMLHHQSGSHVLRSLIKAIACAVHAEPFRSAKRKPTEKIEVLLHAKHELDEWRFARLERWADLFCKDLGGSFSTSQSSSTVCLVLKMCQKRPGSNVSHLCNKVLEHCFLRCTESKTLSFAAQECLEICSNEDFNRVFKTMVATRAQELSENQFGNYVIQSIIGHRYFQTSHLEELLNTTDIGNLLLSPSAALIWRLCEAAVTLGTGQALFVKKLMSTLNISSYTVKDSKKKGSKDKNSRAKEGQRSDGAPSPDSPDNADERSVEETPTDDGSDMDASKGQLWLALTSCKPPEKTRIHLRATGASILLHMLKFERKLIVNVLSDFKHFLRILKSNARLVDFATDRHYSRVLQLMLDRRQGLLTEKQVKRLFKYLKPHLFDLAMDTNGAFVLSSLFQASPLQLRRSLLTELAPHSKEIMNRNKKFAGIIHLDSFCKSESVWTKQQKPGESVRTLFKDIINPES</sequence>
<dbReference type="Pfam" id="PF22493">
    <property type="entry name" value="PUF_NOP9"/>
    <property type="match status" value="1"/>
</dbReference>
<dbReference type="Proteomes" id="UP000236319">
    <property type="component" value="Unassembled WGS sequence"/>
</dbReference>
<dbReference type="VEuPathDB" id="PiroplasmaDB:BOVATA_008700"/>
<dbReference type="GO" id="GO:0000480">
    <property type="term" value="P:endonucleolytic cleavage in 5'-ETS of tricistronic rRNA transcript (SSU-rRNA, 5.8S rRNA, LSU-rRNA)"/>
    <property type="evidence" value="ECO:0007669"/>
    <property type="project" value="TreeGrafter"/>
</dbReference>
<dbReference type="AlphaFoldDB" id="A0A2H6K8Q5"/>
<dbReference type="GeneID" id="39873147"/>
<keyword evidence="1" id="KW-0677">Repeat</keyword>
<dbReference type="GO" id="GO:0030688">
    <property type="term" value="C:preribosome, small subunit precursor"/>
    <property type="evidence" value="ECO:0007669"/>
    <property type="project" value="TreeGrafter"/>
</dbReference>
<proteinExistence type="predicted"/>
<feature type="repeat" description="Pumilio" evidence="2">
    <location>
        <begin position="283"/>
        <end position="321"/>
    </location>
</feature>
<evidence type="ECO:0000256" key="1">
    <source>
        <dbReference type="ARBA" id="ARBA00022737"/>
    </source>
</evidence>
<dbReference type="RefSeq" id="XP_028865620.1">
    <property type="nucleotide sequence ID" value="XM_029009787.1"/>
</dbReference>
<name>A0A2H6K8Q5_9APIC</name>
<dbReference type="GO" id="GO:0000056">
    <property type="term" value="P:ribosomal small subunit export from nucleus"/>
    <property type="evidence" value="ECO:0007669"/>
    <property type="project" value="TreeGrafter"/>
</dbReference>
<evidence type="ECO:0000313" key="5">
    <source>
        <dbReference type="Proteomes" id="UP000236319"/>
    </source>
</evidence>
<dbReference type="Pfam" id="PF00806">
    <property type="entry name" value="PUF"/>
    <property type="match status" value="1"/>
</dbReference>
<dbReference type="OrthoDB" id="668540at2759"/>
<dbReference type="PROSITE" id="PS50302">
    <property type="entry name" value="PUM"/>
    <property type="match status" value="2"/>
</dbReference>
<dbReference type="GO" id="GO:0000472">
    <property type="term" value="P:endonucleolytic cleavage to generate mature 5'-end of SSU-rRNA from (SSU-rRNA, 5.8S rRNA, LSU-rRNA)"/>
    <property type="evidence" value="ECO:0007669"/>
    <property type="project" value="TreeGrafter"/>
</dbReference>
<keyword evidence="5" id="KW-1185">Reference proteome</keyword>
<organism evidence="4 5">
    <name type="scientific">Babesia ovata</name>
    <dbReference type="NCBI Taxonomy" id="189622"/>
    <lineage>
        <taxon>Eukaryota</taxon>
        <taxon>Sar</taxon>
        <taxon>Alveolata</taxon>
        <taxon>Apicomplexa</taxon>
        <taxon>Aconoidasida</taxon>
        <taxon>Piroplasmida</taxon>
        <taxon>Babesiidae</taxon>
        <taxon>Babesia</taxon>
    </lineage>
</organism>
<feature type="repeat" description="Pumilio" evidence="2">
    <location>
        <begin position="90"/>
        <end position="129"/>
    </location>
</feature>
<dbReference type="InterPro" id="IPR001313">
    <property type="entry name" value="Pumilio_RNA-bd_rpt"/>
</dbReference>
<dbReference type="GO" id="GO:0030686">
    <property type="term" value="C:90S preribosome"/>
    <property type="evidence" value="ECO:0007669"/>
    <property type="project" value="TreeGrafter"/>
</dbReference>
<dbReference type="SMART" id="SM00025">
    <property type="entry name" value="Pumilio"/>
    <property type="match status" value="5"/>
</dbReference>
<dbReference type="Gene3D" id="1.25.10.10">
    <property type="entry name" value="Leucine-rich Repeat Variant"/>
    <property type="match status" value="3"/>
</dbReference>
<dbReference type="GO" id="GO:0003723">
    <property type="term" value="F:RNA binding"/>
    <property type="evidence" value="ECO:0007669"/>
    <property type="project" value="InterPro"/>
</dbReference>
<dbReference type="GO" id="GO:0005730">
    <property type="term" value="C:nucleolus"/>
    <property type="evidence" value="ECO:0007669"/>
    <property type="project" value="TreeGrafter"/>
</dbReference>
<protein>
    <submittedName>
        <fullName evidence="4">Pumilio-family RNA binding repeat domain containing protein</fullName>
    </submittedName>
</protein>
<evidence type="ECO:0000256" key="2">
    <source>
        <dbReference type="PROSITE-ProRule" id="PRU00317"/>
    </source>
</evidence>
<dbReference type="PANTHER" id="PTHR13102:SF0">
    <property type="entry name" value="NUCLEOLAR PROTEIN 9"/>
    <property type="match status" value="1"/>
</dbReference>
<comment type="caution">
    <text evidence="4">The sequence shown here is derived from an EMBL/GenBank/DDBJ whole genome shotgun (WGS) entry which is preliminary data.</text>
</comment>
<dbReference type="InterPro" id="IPR040000">
    <property type="entry name" value="NOP9"/>
</dbReference>
<dbReference type="InterPro" id="IPR016024">
    <property type="entry name" value="ARM-type_fold"/>
</dbReference>
<feature type="compositionally biased region" description="Basic and acidic residues" evidence="3">
    <location>
        <begin position="378"/>
        <end position="389"/>
    </location>
</feature>
<gene>
    <name evidence="4" type="ORF">BOVATA_008700</name>
</gene>
<dbReference type="InterPro" id="IPR011989">
    <property type="entry name" value="ARM-like"/>
</dbReference>
<dbReference type="SUPFAM" id="SSF48371">
    <property type="entry name" value="ARM repeat"/>
    <property type="match status" value="2"/>
</dbReference>